<evidence type="ECO:0000256" key="5">
    <source>
        <dbReference type="ARBA" id="ARBA00022842"/>
    </source>
</evidence>
<keyword evidence="4" id="KW-0479">Metal-binding</keyword>
<protein>
    <recommendedName>
        <fullName evidence="10">PAP-associated domain-containing protein</fullName>
    </recommendedName>
</protein>
<evidence type="ECO:0000256" key="4">
    <source>
        <dbReference type="ARBA" id="ARBA00022723"/>
    </source>
</evidence>
<accession>A0AA39IM63</accession>
<dbReference type="InterPro" id="IPR002058">
    <property type="entry name" value="PAP_assoc"/>
</dbReference>
<keyword evidence="5" id="KW-0460">Magnesium</keyword>
<reference evidence="8" key="1">
    <citation type="submission" date="2023-06" db="EMBL/GenBank/DDBJ databases">
        <title>Genomic analysis of the entomopathogenic nematode Steinernema hermaphroditum.</title>
        <authorList>
            <person name="Schwarz E.M."/>
            <person name="Heppert J.K."/>
            <person name="Baniya A."/>
            <person name="Schwartz H.T."/>
            <person name="Tan C.-H."/>
            <person name="Antoshechkin I."/>
            <person name="Sternberg P.W."/>
            <person name="Goodrich-Blair H."/>
            <person name="Dillman A.R."/>
        </authorList>
    </citation>
    <scope>NUCLEOTIDE SEQUENCE</scope>
    <source>
        <strain evidence="8">PS9179</strain>
        <tissue evidence="8">Whole animal</tissue>
    </source>
</reference>
<dbReference type="Pfam" id="PF22600">
    <property type="entry name" value="MTPAP-like_central"/>
    <property type="match status" value="1"/>
</dbReference>
<evidence type="ECO:0008006" key="10">
    <source>
        <dbReference type="Google" id="ProtNLM"/>
    </source>
</evidence>
<comment type="caution">
    <text evidence="8">The sequence shown here is derived from an EMBL/GenBank/DDBJ whole genome shotgun (WGS) entry which is preliminary data.</text>
</comment>
<evidence type="ECO:0000259" key="7">
    <source>
        <dbReference type="Pfam" id="PF22600"/>
    </source>
</evidence>
<feature type="domain" description="Poly(A) RNA polymerase mitochondrial-like central palm" evidence="7">
    <location>
        <begin position="45"/>
        <end position="188"/>
    </location>
</feature>
<dbReference type="GO" id="GO:0050265">
    <property type="term" value="F:RNA uridylyltransferase activity"/>
    <property type="evidence" value="ECO:0007669"/>
    <property type="project" value="TreeGrafter"/>
</dbReference>
<dbReference type="Pfam" id="PF03828">
    <property type="entry name" value="PAP_assoc"/>
    <property type="match status" value="1"/>
</dbReference>
<keyword evidence="3" id="KW-0808">Transferase</keyword>
<dbReference type="InterPro" id="IPR043519">
    <property type="entry name" value="NT_sf"/>
</dbReference>
<dbReference type="PANTHER" id="PTHR12271:SF128">
    <property type="entry name" value="PAP-ASSOCIATED DOMAIN-CONTAINING PROTEIN"/>
    <property type="match status" value="1"/>
</dbReference>
<dbReference type="EMBL" id="JAUCMV010000001">
    <property type="protein sequence ID" value="KAK0426863.1"/>
    <property type="molecule type" value="Genomic_DNA"/>
</dbReference>
<dbReference type="AlphaFoldDB" id="A0AA39IM63"/>
<comment type="cofactor">
    <cofactor evidence="2">
        <name>Mg(2+)</name>
        <dbReference type="ChEBI" id="CHEBI:18420"/>
    </cofactor>
</comment>
<evidence type="ECO:0000256" key="1">
    <source>
        <dbReference type="ARBA" id="ARBA00001936"/>
    </source>
</evidence>
<organism evidence="8 9">
    <name type="scientific">Steinernema hermaphroditum</name>
    <dbReference type="NCBI Taxonomy" id="289476"/>
    <lineage>
        <taxon>Eukaryota</taxon>
        <taxon>Metazoa</taxon>
        <taxon>Ecdysozoa</taxon>
        <taxon>Nematoda</taxon>
        <taxon>Chromadorea</taxon>
        <taxon>Rhabditida</taxon>
        <taxon>Tylenchina</taxon>
        <taxon>Panagrolaimomorpha</taxon>
        <taxon>Strongyloidoidea</taxon>
        <taxon>Steinernematidae</taxon>
        <taxon>Steinernema</taxon>
    </lineage>
</organism>
<dbReference type="Proteomes" id="UP001175271">
    <property type="component" value="Unassembled WGS sequence"/>
</dbReference>
<dbReference type="InterPro" id="IPR054708">
    <property type="entry name" value="MTPAP-like_central"/>
</dbReference>
<dbReference type="Gene3D" id="1.10.1410.10">
    <property type="match status" value="1"/>
</dbReference>
<evidence type="ECO:0000313" key="9">
    <source>
        <dbReference type="Proteomes" id="UP001175271"/>
    </source>
</evidence>
<evidence type="ECO:0000256" key="2">
    <source>
        <dbReference type="ARBA" id="ARBA00001946"/>
    </source>
</evidence>
<comment type="cofactor">
    <cofactor evidence="1">
        <name>Mn(2+)</name>
        <dbReference type="ChEBI" id="CHEBI:29035"/>
    </cofactor>
</comment>
<dbReference type="PANTHER" id="PTHR12271">
    <property type="entry name" value="POLY A POLYMERASE CID PAP -RELATED"/>
    <property type="match status" value="1"/>
</dbReference>
<feature type="domain" description="PAP-associated" evidence="6">
    <location>
        <begin position="281"/>
        <end position="330"/>
    </location>
</feature>
<proteinExistence type="predicted"/>
<dbReference type="SUPFAM" id="SSF81301">
    <property type="entry name" value="Nucleotidyltransferase"/>
    <property type="match status" value="1"/>
</dbReference>
<dbReference type="GO" id="GO:1990817">
    <property type="term" value="F:poly(A) RNA polymerase activity"/>
    <property type="evidence" value="ECO:0007669"/>
    <property type="project" value="UniProtKB-ARBA"/>
</dbReference>
<dbReference type="GO" id="GO:0046872">
    <property type="term" value="F:metal ion binding"/>
    <property type="evidence" value="ECO:0007669"/>
    <property type="project" value="UniProtKB-KW"/>
</dbReference>
<evidence type="ECO:0000313" key="8">
    <source>
        <dbReference type="EMBL" id="KAK0426863.1"/>
    </source>
</evidence>
<dbReference type="SUPFAM" id="SSF81631">
    <property type="entry name" value="PAP/OAS1 substrate-binding domain"/>
    <property type="match status" value="1"/>
</dbReference>
<dbReference type="GO" id="GO:0031123">
    <property type="term" value="P:RNA 3'-end processing"/>
    <property type="evidence" value="ECO:0007669"/>
    <property type="project" value="TreeGrafter"/>
</dbReference>
<sequence length="373" mass="43464">MDVSEEEETYAQRLHVKPVEPKIFKKVFDEVDSFKRKFPKHLSSLDKRISKYCHRNAETSRDRNLKQKVLDRLKRVVRELFPEGRLIPGGSTVTRLSVKRSDYDLCLYVPNKAGDYRGDRQFVLSTLQHLYDELIVNPPRMLAFCRLIGSTVPIIRLYLSDDYHDMELDINCNVSYQFHTNHLVRHYVHFDERVKPLVLSIKKWAKAVNILDSQCGRLNSFSFVMMTIHFLQSVCSPPILPNLSELFPKSFDPSIDLVFAKKRSHRHCVPLRKKLVKNRRSLGELFLAFIAYFSEFDWDKDAIVIRSGGLTQRNTPGDEESCVMCIEEPYGHFSAARTVWDLTERSTIEETFRSHAETIFKKGGKELSKLLKM</sequence>
<keyword evidence="9" id="KW-1185">Reference proteome</keyword>
<gene>
    <name evidence="8" type="ORF">QR680_009941</name>
</gene>
<name>A0AA39IM63_9BILA</name>
<dbReference type="Gene3D" id="3.30.460.10">
    <property type="entry name" value="Beta Polymerase, domain 2"/>
    <property type="match status" value="1"/>
</dbReference>
<dbReference type="CDD" id="cd05402">
    <property type="entry name" value="NT_PAP_TUTase"/>
    <property type="match status" value="1"/>
</dbReference>
<evidence type="ECO:0000256" key="3">
    <source>
        <dbReference type="ARBA" id="ARBA00022679"/>
    </source>
</evidence>
<evidence type="ECO:0000259" key="6">
    <source>
        <dbReference type="Pfam" id="PF03828"/>
    </source>
</evidence>